<accession>A0A0R2XBR2</accession>
<evidence type="ECO:0000313" key="3">
    <source>
        <dbReference type="EMBL" id="KRP33557.1"/>
    </source>
</evidence>
<name>A0A0R2XBR2_9BACT</name>
<gene>
    <name evidence="3" type="ORF">ABS33_04245</name>
</gene>
<sequence>FRSGQGKWPTQKRRLGRKRKIEQDRLMVTPPLPFVFEHASNLKADPNQVFAFHLEPKNISLVSPSWIRVLSLESPERVAVGSKIRLRVLSMGIPQSWEVTIQEVESFSGNPGRAHILDVAQKSPFPLWRHRHEFWAAPDGSTGLVDRIEFLPPGGFLGKLALPIIYCFFGILFRARHEATKKVFASRQG</sequence>
<keyword evidence="2" id="KW-0472">Membrane</keyword>
<dbReference type="AlphaFoldDB" id="A0A0R2XBR2"/>
<evidence type="ECO:0000256" key="1">
    <source>
        <dbReference type="SAM" id="MobiDB-lite"/>
    </source>
</evidence>
<reference evidence="3 4" key="1">
    <citation type="submission" date="2015-10" db="EMBL/GenBank/DDBJ databases">
        <title>Metagenome-Assembled Genomes uncover a global brackish microbiome.</title>
        <authorList>
            <person name="Hugerth L.W."/>
            <person name="Larsson J."/>
            <person name="Alneberg J."/>
            <person name="Lindh M.V."/>
            <person name="Legrand C."/>
            <person name="Pinhassi J."/>
            <person name="Andersson A.F."/>
        </authorList>
    </citation>
    <scope>NUCLEOTIDE SEQUENCE [LARGE SCALE GENOMIC DNA]</scope>
    <source>
        <strain evidence="3">BACL9 MAG-120924-bin69</strain>
    </source>
</reference>
<dbReference type="Gene3D" id="3.30.530.20">
    <property type="match status" value="1"/>
</dbReference>
<comment type="caution">
    <text evidence="3">The sequence shown here is derived from an EMBL/GenBank/DDBJ whole genome shotgun (WGS) entry which is preliminary data.</text>
</comment>
<feature type="region of interest" description="Disordered" evidence="1">
    <location>
        <begin position="1"/>
        <end position="20"/>
    </location>
</feature>
<proteinExistence type="predicted"/>
<organism evidence="3 4">
    <name type="scientific">Verrucomicrobia subdivision 6 bacterium BACL9 MAG-120924-bin69</name>
    <dbReference type="NCBI Taxonomy" id="1655635"/>
    <lineage>
        <taxon>Bacteria</taxon>
        <taxon>Pseudomonadati</taxon>
        <taxon>Verrucomicrobiota</taxon>
        <taxon>Verrucomicrobiia</taxon>
        <taxon>Verrucomicrobiales</taxon>
        <taxon>Verrucomicrobia subdivision 6</taxon>
    </lineage>
</organism>
<feature type="compositionally biased region" description="Basic residues" evidence="1">
    <location>
        <begin position="10"/>
        <end position="20"/>
    </location>
</feature>
<feature type="non-terminal residue" evidence="3">
    <location>
        <position position="1"/>
    </location>
</feature>
<evidence type="ECO:0000256" key="2">
    <source>
        <dbReference type="SAM" id="Phobius"/>
    </source>
</evidence>
<dbReference type="Proteomes" id="UP000051220">
    <property type="component" value="Unassembled WGS sequence"/>
</dbReference>
<protein>
    <recommendedName>
        <fullName evidence="5">Coenzyme Q-binding protein COQ10 START domain-containing protein</fullName>
    </recommendedName>
</protein>
<dbReference type="InterPro" id="IPR023393">
    <property type="entry name" value="START-like_dom_sf"/>
</dbReference>
<evidence type="ECO:0000313" key="4">
    <source>
        <dbReference type="Proteomes" id="UP000051220"/>
    </source>
</evidence>
<feature type="transmembrane region" description="Helical" evidence="2">
    <location>
        <begin position="156"/>
        <end position="173"/>
    </location>
</feature>
<keyword evidence="2" id="KW-0812">Transmembrane</keyword>
<dbReference type="EMBL" id="LIDN01000119">
    <property type="protein sequence ID" value="KRP33557.1"/>
    <property type="molecule type" value="Genomic_DNA"/>
</dbReference>
<evidence type="ECO:0008006" key="5">
    <source>
        <dbReference type="Google" id="ProtNLM"/>
    </source>
</evidence>
<dbReference type="SUPFAM" id="SSF55961">
    <property type="entry name" value="Bet v1-like"/>
    <property type="match status" value="1"/>
</dbReference>
<keyword evidence="2" id="KW-1133">Transmembrane helix</keyword>